<keyword evidence="3 6" id="KW-0812">Transmembrane</keyword>
<evidence type="ECO:0000256" key="1">
    <source>
        <dbReference type="ARBA" id="ARBA00004141"/>
    </source>
</evidence>
<name>A0AAD2PWF0_9STRA</name>
<evidence type="ECO:0000256" key="4">
    <source>
        <dbReference type="ARBA" id="ARBA00022989"/>
    </source>
</evidence>
<comment type="caution">
    <text evidence="9">The sequence shown here is derived from an EMBL/GenBank/DDBJ whole genome shotgun (WGS) entry which is preliminary data.</text>
</comment>
<dbReference type="PANTHER" id="PTHR11266">
    <property type="entry name" value="PEROXISOMAL MEMBRANE PROTEIN 2, PXMP2 MPV17"/>
    <property type="match status" value="1"/>
</dbReference>
<evidence type="ECO:0000256" key="3">
    <source>
        <dbReference type="ARBA" id="ARBA00022692"/>
    </source>
</evidence>
<dbReference type="AlphaFoldDB" id="A0AAD2PWF0"/>
<evidence type="ECO:0000256" key="8">
    <source>
        <dbReference type="SAM" id="SignalP"/>
    </source>
</evidence>
<keyword evidence="10" id="KW-1185">Reference proteome</keyword>
<sequence length="267" mass="28976">MSHIIRYLASFLLLQQASSLSLPDVTAVTSQLSHISPHLAAHSFAPSDLLDGYKELLNSNPLPTKMLTGATLAVCGDAIAQSKDDNEYDKPRAASFAAFDMVYRAVQHFSFPIIVAACHGQYLGAIPLVGDIDVSQLSAMEQTLASQLGIVPFFYYPVFFSLTGAIQGLSVSGAMDRAKENFVPLMKRNLLFWIPVQFIQFGYIQEDLQIPFLSMCGLAWTFILSVAAGSAKSYTPEEETEIITPGDGTSKDDTSTVAPVTPIVQRS</sequence>
<comment type="caution">
    <text evidence="6">Lacks conserved residue(s) required for the propagation of feature annotation.</text>
</comment>
<dbReference type="EMBL" id="CAKOGP040002058">
    <property type="protein sequence ID" value="CAJ1960318.1"/>
    <property type="molecule type" value="Genomic_DNA"/>
</dbReference>
<feature type="chain" id="PRO_5042183718" description="Peroxisomal membrane protein MPV17" evidence="8">
    <location>
        <begin position="20"/>
        <end position="267"/>
    </location>
</feature>
<reference evidence="9" key="1">
    <citation type="submission" date="2023-08" db="EMBL/GenBank/DDBJ databases">
        <authorList>
            <person name="Audoor S."/>
            <person name="Bilcke G."/>
        </authorList>
    </citation>
    <scope>NUCLEOTIDE SEQUENCE</scope>
</reference>
<dbReference type="Pfam" id="PF04117">
    <property type="entry name" value="Mpv17_PMP22"/>
    <property type="match status" value="1"/>
</dbReference>
<keyword evidence="4 6" id="KW-1133">Transmembrane helix</keyword>
<gene>
    <name evidence="9" type="ORF">CYCCA115_LOCUS18671</name>
</gene>
<evidence type="ECO:0000256" key="2">
    <source>
        <dbReference type="ARBA" id="ARBA00006824"/>
    </source>
</evidence>
<protein>
    <recommendedName>
        <fullName evidence="11">Peroxisomal membrane protein MPV17</fullName>
    </recommendedName>
</protein>
<dbReference type="PANTHER" id="PTHR11266:SF17">
    <property type="entry name" value="PROTEIN MPV17"/>
    <property type="match status" value="1"/>
</dbReference>
<dbReference type="Proteomes" id="UP001295423">
    <property type="component" value="Unassembled WGS sequence"/>
</dbReference>
<feature type="signal peptide" evidence="8">
    <location>
        <begin position="1"/>
        <end position="19"/>
    </location>
</feature>
<dbReference type="GO" id="GO:0005737">
    <property type="term" value="C:cytoplasm"/>
    <property type="evidence" value="ECO:0007669"/>
    <property type="project" value="TreeGrafter"/>
</dbReference>
<feature type="region of interest" description="Disordered" evidence="7">
    <location>
        <begin position="237"/>
        <end position="258"/>
    </location>
</feature>
<comment type="subcellular location">
    <subcellularLocation>
        <location evidence="1">Membrane</location>
        <topology evidence="1">Multi-pass membrane protein</topology>
    </subcellularLocation>
</comment>
<dbReference type="InterPro" id="IPR007248">
    <property type="entry name" value="Mpv17_PMP22"/>
</dbReference>
<accession>A0AAD2PWF0</accession>
<evidence type="ECO:0000313" key="9">
    <source>
        <dbReference type="EMBL" id="CAJ1960318.1"/>
    </source>
</evidence>
<keyword evidence="8" id="KW-0732">Signal</keyword>
<evidence type="ECO:0000256" key="5">
    <source>
        <dbReference type="ARBA" id="ARBA00023136"/>
    </source>
</evidence>
<proteinExistence type="inferred from homology"/>
<evidence type="ECO:0000256" key="6">
    <source>
        <dbReference type="RuleBase" id="RU363053"/>
    </source>
</evidence>
<organism evidence="9 10">
    <name type="scientific">Cylindrotheca closterium</name>
    <dbReference type="NCBI Taxonomy" id="2856"/>
    <lineage>
        <taxon>Eukaryota</taxon>
        <taxon>Sar</taxon>
        <taxon>Stramenopiles</taxon>
        <taxon>Ochrophyta</taxon>
        <taxon>Bacillariophyta</taxon>
        <taxon>Bacillariophyceae</taxon>
        <taxon>Bacillariophycidae</taxon>
        <taxon>Bacillariales</taxon>
        <taxon>Bacillariaceae</taxon>
        <taxon>Cylindrotheca</taxon>
    </lineage>
</organism>
<evidence type="ECO:0000313" key="10">
    <source>
        <dbReference type="Proteomes" id="UP001295423"/>
    </source>
</evidence>
<evidence type="ECO:0008006" key="11">
    <source>
        <dbReference type="Google" id="ProtNLM"/>
    </source>
</evidence>
<feature type="transmembrane region" description="Helical" evidence="6">
    <location>
        <begin position="153"/>
        <end position="173"/>
    </location>
</feature>
<evidence type="ECO:0000256" key="7">
    <source>
        <dbReference type="SAM" id="MobiDB-lite"/>
    </source>
</evidence>
<dbReference type="GO" id="GO:0016020">
    <property type="term" value="C:membrane"/>
    <property type="evidence" value="ECO:0007669"/>
    <property type="project" value="UniProtKB-SubCell"/>
</dbReference>
<comment type="similarity">
    <text evidence="2 6">Belongs to the peroxisomal membrane protein PXMP2/4 family.</text>
</comment>
<keyword evidence="5 6" id="KW-0472">Membrane</keyword>